<dbReference type="AlphaFoldDB" id="A0A561R1E3"/>
<dbReference type="Proteomes" id="UP000320653">
    <property type="component" value="Unassembled WGS sequence"/>
</dbReference>
<proteinExistence type="predicted"/>
<protein>
    <submittedName>
        <fullName evidence="1">Uncharacterized protein</fullName>
    </submittedName>
</protein>
<dbReference type="EMBL" id="VIWP01000002">
    <property type="protein sequence ID" value="TWF56409.1"/>
    <property type="molecule type" value="Genomic_DNA"/>
</dbReference>
<evidence type="ECO:0000313" key="2">
    <source>
        <dbReference type="Proteomes" id="UP000320653"/>
    </source>
</evidence>
<comment type="caution">
    <text evidence="1">The sequence shown here is derived from an EMBL/GenBank/DDBJ whole genome shotgun (WGS) entry which is preliminary data.</text>
</comment>
<reference evidence="1 2" key="1">
    <citation type="submission" date="2019-06" db="EMBL/GenBank/DDBJ databases">
        <title>Sorghum-associated microbial communities from plants grown in Nebraska, USA.</title>
        <authorList>
            <person name="Schachtman D."/>
        </authorList>
    </citation>
    <scope>NUCLEOTIDE SEQUENCE [LARGE SCALE GENOMIC DNA]</scope>
    <source>
        <strain evidence="1 2">1225</strain>
    </source>
</reference>
<keyword evidence="2" id="KW-1185">Reference proteome</keyword>
<sequence>MQMCNVLIIFASEPEKPAAVNSGGKRTAQTKNAPGWERLLKAGQVPVMLYSVGY</sequence>
<gene>
    <name evidence="1" type="ORF">FHW37_10236</name>
</gene>
<organism evidence="1 2">
    <name type="scientific">Neorhizobium alkalisoli</name>
    <dbReference type="NCBI Taxonomy" id="528178"/>
    <lineage>
        <taxon>Bacteria</taxon>
        <taxon>Pseudomonadati</taxon>
        <taxon>Pseudomonadota</taxon>
        <taxon>Alphaproteobacteria</taxon>
        <taxon>Hyphomicrobiales</taxon>
        <taxon>Rhizobiaceae</taxon>
        <taxon>Rhizobium/Agrobacterium group</taxon>
        <taxon>Neorhizobium</taxon>
    </lineage>
</organism>
<evidence type="ECO:0000313" key="1">
    <source>
        <dbReference type="EMBL" id="TWF56409.1"/>
    </source>
</evidence>
<accession>A0A561R1E3</accession>
<name>A0A561R1E3_9HYPH</name>